<dbReference type="InterPro" id="IPR010105">
    <property type="entry name" value="TonB_sidphr_rcpt"/>
</dbReference>
<dbReference type="InterPro" id="IPR000531">
    <property type="entry name" value="Beta-barrel_TonB"/>
</dbReference>
<keyword evidence="21" id="KW-1185">Reference proteome</keyword>
<dbReference type="InterPro" id="IPR039426">
    <property type="entry name" value="TonB-dep_rcpt-like"/>
</dbReference>
<evidence type="ECO:0000259" key="19">
    <source>
        <dbReference type="Pfam" id="PF07715"/>
    </source>
</evidence>
<keyword evidence="13 14" id="KW-0998">Cell outer membrane</keyword>
<dbReference type="OrthoDB" id="8732650at2"/>
<evidence type="ECO:0000256" key="1">
    <source>
        <dbReference type="ARBA" id="ARBA00004571"/>
    </source>
</evidence>
<protein>
    <submittedName>
        <fullName evidence="20">TonB-dependent siderophore receptor</fullName>
    </submittedName>
</protein>
<comment type="caution">
    <text evidence="20">The sequence shown here is derived from an EMBL/GenBank/DDBJ whole genome shotgun (WGS) entry which is preliminary data.</text>
</comment>
<keyword evidence="12 20" id="KW-0675">Receptor</keyword>
<evidence type="ECO:0000256" key="16">
    <source>
        <dbReference type="RuleBase" id="RU003357"/>
    </source>
</evidence>
<proteinExistence type="inferred from homology"/>
<dbReference type="PROSITE" id="PS01156">
    <property type="entry name" value="TONB_DEPENDENT_REC_2"/>
    <property type="match status" value="1"/>
</dbReference>
<evidence type="ECO:0000256" key="17">
    <source>
        <dbReference type="SAM" id="SignalP"/>
    </source>
</evidence>
<evidence type="ECO:0000256" key="7">
    <source>
        <dbReference type="ARBA" id="ARBA00022729"/>
    </source>
</evidence>
<dbReference type="RefSeq" id="WP_099787801.1">
    <property type="nucleotide sequence ID" value="NZ_JBHLYV010000029.1"/>
</dbReference>
<dbReference type="Pfam" id="PF00593">
    <property type="entry name" value="TonB_dep_Rec_b-barrel"/>
    <property type="match status" value="1"/>
</dbReference>
<evidence type="ECO:0000256" key="4">
    <source>
        <dbReference type="ARBA" id="ARBA00022452"/>
    </source>
</evidence>
<keyword evidence="11 14" id="KW-0472">Membrane</keyword>
<gene>
    <name evidence="20" type="ORF">CR105_07490</name>
</gene>
<dbReference type="GO" id="GO:0015344">
    <property type="term" value="F:siderophore uptake transmembrane transporter activity"/>
    <property type="evidence" value="ECO:0007669"/>
    <property type="project" value="TreeGrafter"/>
</dbReference>
<evidence type="ECO:0000256" key="6">
    <source>
        <dbReference type="ARBA" id="ARBA00022692"/>
    </source>
</evidence>
<dbReference type="InterPro" id="IPR012910">
    <property type="entry name" value="Plug_dom"/>
</dbReference>
<feature type="signal peptide" evidence="17">
    <location>
        <begin position="1"/>
        <end position="25"/>
    </location>
</feature>
<comment type="similarity">
    <text evidence="2 14 16">Belongs to the TonB-dependent receptor family.</text>
</comment>
<accession>A0A2G8TIM0</accession>
<keyword evidence="4 14" id="KW-1134">Transmembrane beta strand</keyword>
<dbReference type="AlphaFoldDB" id="A0A2G8TIM0"/>
<dbReference type="GO" id="GO:0038023">
    <property type="term" value="F:signaling receptor activity"/>
    <property type="evidence" value="ECO:0007669"/>
    <property type="project" value="InterPro"/>
</dbReference>
<keyword evidence="7 17" id="KW-0732">Signal</keyword>
<feature type="short sequence motif" description="TonB C-terminal box" evidence="15">
    <location>
        <begin position="709"/>
        <end position="726"/>
    </location>
</feature>
<evidence type="ECO:0000313" key="20">
    <source>
        <dbReference type="EMBL" id="PIL45891.1"/>
    </source>
</evidence>
<evidence type="ECO:0000256" key="9">
    <source>
        <dbReference type="ARBA" id="ARBA00023065"/>
    </source>
</evidence>
<evidence type="ECO:0000256" key="2">
    <source>
        <dbReference type="ARBA" id="ARBA00009810"/>
    </source>
</evidence>
<evidence type="ECO:0000256" key="14">
    <source>
        <dbReference type="PROSITE-ProRule" id="PRU01360"/>
    </source>
</evidence>
<feature type="chain" id="PRO_5013829514" evidence="17">
    <location>
        <begin position="26"/>
        <end position="726"/>
    </location>
</feature>
<dbReference type="Gene3D" id="2.40.170.20">
    <property type="entry name" value="TonB-dependent receptor, beta-barrel domain"/>
    <property type="match status" value="1"/>
</dbReference>
<keyword evidence="8" id="KW-0408">Iron</keyword>
<evidence type="ECO:0000256" key="15">
    <source>
        <dbReference type="PROSITE-ProRule" id="PRU10144"/>
    </source>
</evidence>
<dbReference type="PANTHER" id="PTHR32552:SF82">
    <property type="entry name" value="FCUA PROTEIN"/>
    <property type="match status" value="1"/>
</dbReference>
<feature type="domain" description="TonB-dependent receptor-like beta-barrel" evidence="18">
    <location>
        <begin position="254"/>
        <end position="691"/>
    </location>
</feature>
<evidence type="ECO:0000256" key="5">
    <source>
        <dbReference type="ARBA" id="ARBA00022496"/>
    </source>
</evidence>
<evidence type="ECO:0000256" key="3">
    <source>
        <dbReference type="ARBA" id="ARBA00022448"/>
    </source>
</evidence>
<keyword evidence="10 16" id="KW-0798">TonB box</keyword>
<evidence type="ECO:0000313" key="21">
    <source>
        <dbReference type="Proteomes" id="UP000230390"/>
    </source>
</evidence>
<keyword evidence="3 14" id="KW-0813">Transport</keyword>
<sequence>MHPARFPLSPLALAAVLLASAAAQAQVVTEQSGQIATVVISASADASAQGLPRAYAGGQVARGGRLGLLGNVDVMDMPFNSTNYTQALIQDQQARSVADVLQNDPSVRVARGFGNYQELYVIRGFPVNSDDLAYNGLYGLLPRQFVASELIERVEVLRGASSFLNGAAPGGGGIGGTINLVPKRAANTPLTQFTLGTETGGQVYAAADIGRRFGPNDQNGVRINAVRRSGDTGVDREQRGLNVFSFGLDHRGRNYRLSADIGYQDHQLDKPRPSVTPGAALALPAAPDAGSTWAQRWTRSDERDTFATLRGELDLGRDTVAWAALGTRSGDESNILAAPTMSGVNGDAIMYRFDNVREDQVRTGEVGIRGSARTGAVKHTLSATVSGFSQKSRNAYAMSDFITGFRTNIYAPVDVAAPAADFFSGGSLRAPLVTRNTILSSYAVADTLSFAGDKVLLTVGARHQRIKDFGYDYTSGADNSRYDSDAVTPVAGLVVKPMPGVSVYANYSEGLQQGAVASGSDIVNTGETFAPYTSRQKEIGVKYDAGKVGMSAALFTTTQPSAYVLNRRFGVFGEQRNRGLELSAFGTPLRGIRVLGGLTLLDAEQRVTAGAVNQGKDVIGVPDIQLNLGAEFDIAAVPGLTLTARTLYTSGQFADGANLQKLPSWTRLDLGASYATRLAGRAVTLRARLDNAADKNYWASAGGYPGAGYLVLGAPRTLVVSASTEF</sequence>
<name>A0A2G8TIM0_9BURK</name>
<dbReference type="SUPFAM" id="SSF56935">
    <property type="entry name" value="Porins"/>
    <property type="match status" value="1"/>
</dbReference>
<dbReference type="Pfam" id="PF07715">
    <property type="entry name" value="Plug"/>
    <property type="match status" value="1"/>
</dbReference>
<evidence type="ECO:0000256" key="8">
    <source>
        <dbReference type="ARBA" id="ARBA00023004"/>
    </source>
</evidence>
<dbReference type="InterPro" id="IPR036942">
    <property type="entry name" value="Beta-barrel_TonB_sf"/>
</dbReference>
<dbReference type="Gene3D" id="2.170.130.10">
    <property type="entry name" value="TonB-dependent receptor, plug domain"/>
    <property type="match status" value="1"/>
</dbReference>
<dbReference type="NCBIfam" id="TIGR01783">
    <property type="entry name" value="TonB-siderophor"/>
    <property type="match status" value="1"/>
</dbReference>
<evidence type="ECO:0000256" key="13">
    <source>
        <dbReference type="ARBA" id="ARBA00023237"/>
    </source>
</evidence>
<reference evidence="20 21" key="1">
    <citation type="submission" date="2017-10" db="EMBL/GenBank/DDBJ databases">
        <title>Massilia psychrophilum sp. nov., a novel purple-pigmented bacterium isolated from Tianshan glacier, Xinjiang Municipality, China.</title>
        <authorList>
            <person name="Wang H."/>
        </authorList>
    </citation>
    <scope>NUCLEOTIDE SEQUENCE [LARGE SCALE GENOMIC DNA]</scope>
    <source>
        <strain evidence="20 21">JCM 30074</strain>
    </source>
</reference>
<dbReference type="PANTHER" id="PTHR32552">
    <property type="entry name" value="FERRICHROME IRON RECEPTOR-RELATED"/>
    <property type="match status" value="1"/>
</dbReference>
<evidence type="ECO:0000256" key="11">
    <source>
        <dbReference type="ARBA" id="ARBA00023136"/>
    </source>
</evidence>
<keyword evidence="5" id="KW-0410">Iron transport</keyword>
<organism evidence="20 21">
    <name type="scientific">Massilia eurypsychrophila</name>
    <dbReference type="NCBI Taxonomy" id="1485217"/>
    <lineage>
        <taxon>Bacteria</taxon>
        <taxon>Pseudomonadati</taxon>
        <taxon>Pseudomonadota</taxon>
        <taxon>Betaproteobacteria</taxon>
        <taxon>Burkholderiales</taxon>
        <taxon>Oxalobacteraceae</taxon>
        <taxon>Telluria group</taxon>
        <taxon>Massilia</taxon>
    </lineage>
</organism>
<dbReference type="InterPro" id="IPR037066">
    <property type="entry name" value="Plug_dom_sf"/>
</dbReference>
<evidence type="ECO:0000256" key="12">
    <source>
        <dbReference type="ARBA" id="ARBA00023170"/>
    </source>
</evidence>
<dbReference type="GO" id="GO:0015891">
    <property type="term" value="P:siderophore transport"/>
    <property type="evidence" value="ECO:0007669"/>
    <property type="project" value="InterPro"/>
</dbReference>
<dbReference type="PROSITE" id="PS52016">
    <property type="entry name" value="TONB_DEPENDENT_REC_3"/>
    <property type="match status" value="1"/>
</dbReference>
<keyword evidence="6 14" id="KW-0812">Transmembrane</keyword>
<keyword evidence="9" id="KW-0406">Ion transport</keyword>
<dbReference type="Proteomes" id="UP000230390">
    <property type="component" value="Unassembled WGS sequence"/>
</dbReference>
<dbReference type="CDD" id="cd01347">
    <property type="entry name" value="ligand_gated_channel"/>
    <property type="match status" value="1"/>
</dbReference>
<evidence type="ECO:0000256" key="10">
    <source>
        <dbReference type="ARBA" id="ARBA00023077"/>
    </source>
</evidence>
<dbReference type="EMBL" id="PDOC01000003">
    <property type="protein sequence ID" value="PIL45891.1"/>
    <property type="molecule type" value="Genomic_DNA"/>
</dbReference>
<evidence type="ECO:0000259" key="18">
    <source>
        <dbReference type="Pfam" id="PF00593"/>
    </source>
</evidence>
<comment type="subcellular location">
    <subcellularLocation>
        <location evidence="1 14">Cell outer membrane</location>
        <topology evidence="1 14">Multi-pass membrane protein</topology>
    </subcellularLocation>
</comment>
<dbReference type="GO" id="GO:0009279">
    <property type="term" value="C:cell outer membrane"/>
    <property type="evidence" value="ECO:0007669"/>
    <property type="project" value="UniProtKB-SubCell"/>
</dbReference>
<dbReference type="InterPro" id="IPR010917">
    <property type="entry name" value="TonB_rcpt_CS"/>
</dbReference>
<feature type="domain" description="TonB-dependent receptor plug" evidence="19">
    <location>
        <begin position="74"/>
        <end position="172"/>
    </location>
</feature>